<dbReference type="EMBL" id="JYIT01000057">
    <property type="protein sequence ID" value="KJL27152.1"/>
    <property type="molecule type" value="Genomic_DNA"/>
</dbReference>
<dbReference type="InterPro" id="IPR007484">
    <property type="entry name" value="Peptidase_M28"/>
</dbReference>
<comment type="caution">
    <text evidence="2">The sequence shown here is derived from an EMBL/GenBank/DDBJ whole genome shotgun (WGS) entry which is preliminary data.</text>
</comment>
<dbReference type="InterPro" id="IPR046450">
    <property type="entry name" value="PA_dom_sf"/>
</dbReference>
<dbReference type="PATRIC" id="fig|582680.7.peg.640"/>
<dbReference type="Proteomes" id="UP000033448">
    <property type="component" value="Unassembled WGS sequence"/>
</dbReference>
<protein>
    <submittedName>
        <fullName evidence="2">Peptidase family M28</fullName>
    </submittedName>
</protein>
<keyword evidence="3" id="KW-1185">Reference proteome</keyword>
<dbReference type="RefSeq" id="WP_045249363.1">
    <property type="nucleotide sequence ID" value="NZ_CP099706.1"/>
</dbReference>
<dbReference type="SUPFAM" id="SSF52025">
    <property type="entry name" value="PA domain"/>
    <property type="match status" value="1"/>
</dbReference>
<dbReference type="AlphaFoldDB" id="A0A0F0L1Y4"/>
<evidence type="ECO:0000313" key="3">
    <source>
        <dbReference type="Proteomes" id="UP000033448"/>
    </source>
</evidence>
<dbReference type="Gene3D" id="3.50.30.30">
    <property type="match status" value="1"/>
</dbReference>
<name>A0A0F0L1Y4_9MICO</name>
<organism evidence="2 3">
    <name type="scientific">Microbacterium azadirachtae</name>
    <dbReference type="NCBI Taxonomy" id="582680"/>
    <lineage>
        <taxon>Bacteria</taxon>
        <taxon>Bacillati</taxon>
        <taxon>Actinomycetota</taxon>
        <taxon>Actinomycetes</taxon>
        <taxon>Micrococcales</taxon>
        <taxon>Microbacteriaceae</taxon>
        <taxon>Microbacterium</taxon>
    </lineage>
</organism>
<dbReference type="Gene3D" id="3.40.630.10">
    <property type="entry name" value="Zn peptidases"/>
    <property type="match status" value="1"/>
</dbReference>
<dbReference type="OrthoDB" id="345880at2"/>
<reference evidence="2 3" key="1">
    <citation type="submission" date="2015-02" db="EMBL/GenBank/DDBJ databases">
        <title>Draft genome sequences of ten Microbacterium spp. with emphasis on heavy metal contaminated environments.</title>
        <authorList>
            <person name="Corretto E."/>
        </authorList>
    </citation>
    <scope>NUCLEOTIDE SEQUENCE [LARGE SCALE GENOMIC DNA]</scope>
    <source>
        <strain evidence="2 3">DSM 23848</strain>
    </source>
</reference>
<sequence>MTTSLRPTVDLDLFPTTERIHGWIDDLAALGHRRTGTPQGRRSAEYIESVLREAGLEEVRIETAPTPCPVVRNQGLTLGGERIDTFWANGTGRTAPLGRFVHSLPDETPIVHVGAGWQADFEGVDVEGKIVVCDIEFLPMNAESMMARNDRMEMLDPDGTLAEPVNKFDIYSPNNWPNNYFFAQQRGAVGFVGSLRDYMDASYYNEDYTENGLALGVDGSRIPALWVSRADGDRIVETIAVPGRAVAALQLDVEYTLEDALNVRGTLPGQSEDIILVHSHHDAVFAGAVQDGSGVSEVLALAEYFAKTPIDQRPKTMMFALTDTHFTDYVGHEAFIAARDEAADRIVLDLCIEHIGKEVELSDDGGAVETGRSEPRIVYVSNESGLLPDVRDAFERNGLGRTFLAPVSASEHANDEVYEFHADEVISDAYSFAEAGIPVVSLVAGQMYLFHPSDTIDRVSVDDLRPVGIAFAEIALAAGEKL</sequence>
<feature type="domain" description="Peptidase M28" evidence="1">
    <location>
        <begin position="262"/>
        <end position="472"/>
    </location>
</feature>
<evidence type="ECO:0000313" key="2">
    <source>
        <dbReference type="EMBL" id="KJL27152.1"/>
    </source>
</evidence>
<dbReference type="SUPFAM" id="SSF53187">
    <property type="entry name" value="Zn-dependent exopeptidases"/>
    <property type="match status" value="1"/>
</dbReference>
<accession>A0A0F0L1Y4</accession>
<proteinExistence type="predicted"/>
<gene>
    <name evidence="2" type="ORF">RL72_00620</name>
</gene>
<evidence type="ECO:0000259" key="1">
    <source>
        <dbReference type="Pfam" id="PF04389"/>
    </source>
</evidence>
<dbReference type="Pfam" id="PF04389">
    <property type="entry name" value="Peptidase_M28"/>
    <property type="match status" value="1"/>
</dbReference>